<protein>
    <submittedName>
        <fullName evidence="1">Uncharacterized protein</fullName>
    </submittedName>
</protein>
<name>A0ACC1K4H4_9FUNG</name>
<organism evidence="1 2">
    <name type="scientific">Coemansia nantahalensis</name>
    <dbReference type="NCBI Taxonomy" id="2789366"/>
    <lineage>
        <taxon>Eukaryota</taxon>
        <taxon>Fungi</taxon>
        <taxon>Fungi incertae sedis</taxon>
        <taxon>Zoopagomycota</taxon>
        <taxon>Kickxellomycotina</taxon>
        <taxon>Kickxellomycetes</taxon>
        <taxon>Kickxellales</taxon>
        <taxon>Kickxellaceae</taxon>
        <taxon>Coemansia</taxon>
    </lineage>
</organism>
<sequence length="616" mass="67112">MGTADAAILLRAVARIAGLAAREAEACAVHYARTSSLLGARAPPPAAPAAESDYSVPGRGQSAYPVPLALHPGPLDRKELLAPCRLVANEAARVRSDQRQDDIAPCTADLSHLDLHVPPPPIAYGDNSRRMASLRMRDQEAFGADALAPQLAPAEASDERPALQESAMPASRVSRLFHYGSLAVGLGLGAIGEATRRLGSGGGSSGDSAPSSLLLSRANIDRIVGKLSKMRGAALKLGQMLSIQDSKGISPEIAEVLQRVQNGANYVPMSQIEREMRRELGAGWRDGYAAFGEVPFAAASIGQVHDGRLSERLRSKYGVDRVAVKVQYPGIAGSIDSDLNNLQALLVLSNLLPRGMYLENTIRAARKELHWECDYVREADAMARFGRLLADDPVFVVPRLVGDLSSAAVLTAEYMDGAHIKSPEHYTQEERDYIGTHVIRLCLRELFEFGFMQTDPNWANFLYRRDSRRLVLLDFGASRPFGSAFLDKYLRLLTAAMEGDREACQRWSTELGFLTGLEADVMTQAHVNSVLEIGKPFAAPGLYDFGNQDVSSNVRSAIPIMLRHRLTPPPEETYSLHRKLSGAYLLCIRLRARVPCQRLFQDALAKHAFADGAEHT</sequence>
<accession>A0ACC1K4H4</accession>
<dbReference type="Proteomes" id="UP001140234">
    <property type="component" value="Unassembled WGS sequence"/>
</dbReference>
<gene>
    <name evidence="1" type="ORF">IWQ57_001434</name>
</gene>
<comment type="caution">
    <text evidence="1">The sequence shown here is derived from an EMBL/GenBank/DDBJ whole genome shotgun (WGS) entry which is preliminary data.</text>
</comment>
<proteinExistence type="predicted"/>
<evidence type="ECO:0000313" key="2">
    <source>
        <dbReference type="Proteomes" id="UP001140234"/>
    </source>
</evidence>
<evidence type="ECO:0000313" key="1">
    <source>
        <dbReference type="EMBL" id="KAJ2773159.1"/>
    </source>
</evidence>
<dbReference type="EMBL" id="JANBUJ010000264">
    <property type="protein sequence ID" value="KAJ2773159.1"/>
    <property type="molecule type" value="Genomic_DNA"/>
</dbReference>
<keyword evidence="2" id="KW-1185">Reference proteome</keyword>
<reference evidence="1" key="1">
    <citation type="submission" date="2022-07" db="EMBL/GenBank/DDBJ databases">
        <title>Phylogenomic reconstructions and comparative analyses of Kickxellomycotina fungi.</title>
        <authorList>
            <person name="Reynolds N.K."/>
            <person name="Stajich J.E."/>
            <person name="Barry K."/>
            <person name="Grigoriev I.V."/>
            <person name="Crous P."/>
            <person name="Smith M.E."/>
        </authorList>
    </citation>
    <scope>NUCLEOTIDE SEQUENCE</scope>
    <source>
        <strain evidence="1">CBS 109366</strain>
    </source>
</reference>